<evidence type="ECO:0000313" key="2">
    <source>
        <dbReference type="Proteomes" id="UP001189429"/>
    </source>
</evidence>
<gene>
    <name evidence="1" type="ORF">PCOR1329_LOCUS15462</name>
</gene>
<comment type="caution">
    <text evidence="1">The sequence shown here is derived from an EMBL/GenBank/DDBJ whole genome shotgun (WGS) entry which is preliminary data.</text>
</comment>
<protein>
    <submittedName>
        <fullName evidence="1">Uncharacterized protein</fullName>
    </submittedName>
</protein>
<accession>A0ABN9QVZ9</accession>
<dbReference type="EMBL" id="CAUYUJ010004674">
    <property type="protein sequence ID" value="CAK0810515.1"/>
    <property type="molecule type" value="Genomic_DNA"/>
</dbReference>
<name>A0ABN9QVZ9_9DINO</name>
<evidence type="ECO:0000313" key="1">
    <source>
        <dbReference type="EMBL" id="CAK0810515.1"/>
    </source>
</evidence>
<proteinExistence type="predicted"/>
<dbReference type="Proteomes" id="UP001189429">
    <property type="component" value="Unassembled WGS sequence"/>
</dbReference>
<sequence length="722" mass="77867">ASGTLSPELQAHLDRLAPMINRSCQEIRSTVNPTDKQIKSVVHNIINDLLACGLAYKDTVRSCDSFGPHPRNRWGAGLDALDVHVLLGKILRIGWMQSQTAGALAMEVGTGDQFEKQWQFQEKLVSRSDGMLAKLHKHDLRYLTLAGSHTIAGVRAVKHGCKTTLDEYADSEGRLSRDKVVAMCKSYELPLESGMEWTIVRYQVDLACPLFADVVQEAGNASNDTRRKTTAVQSLLMIHQMAQSNVDVHGDPCWDAIETDVVRSQKVEAGNATGMCAYVRQWSGGENPILLHDMREFAGQLRTRRDVDGKTWTLLASLSLTSCPFYVNALAKTAMAAPENYCTVASANADFVKARAFLDTVKGLTPSQKAKLVGDAEVRTCMVIHGKKNKGKVQYKTAQEVCSTFLGDVHALAPCARSLQAPWSYVEPTRKPGSGDGEKRSGIREFQGAAAVLSAASLHEMGYVVGALLERAAGDDGNAYAVKGIGGDSVEVELIAGQKKSMLKLPLGQLADEFKVAKKSVDLTVGVGGSDGFQIQELSECKVELAKALLRCAVHHAYSEHESNVQVSVTYSLKPKLSVKSITAGRKYEKGKLCLVPFSPSVIVTSKPQQSALPVDLSKLLEGTSQSAYLGPKVDLPPADKLDQHTCLIPYWLVPTATDSDSPNMKMDAIKISVSARTGMTGGTDVVIELPVLTNTKVISKGCPLLRPGAKAGPAPKRSKGA</sequence>
<keyword evidence="2" id="KW-1185">Reference proteome</keyword>
<reference evidence="1" key="1">
    <citation type="submission" date="2023-10" db="EMBL/GenBank/DDBJ databases">
        <authorList>
            <person name="Chen Y."/>
            <person name="Shah S."/>
            <person name="Dougan E. K."/>
            <person name="Thang M."/>
            <person name="Chan C."/>
        </authorList>
    </citation>
    <scope>NUCLEOTIDE SEQUENCE [LARGE SCALE GENOMIC DNA]</scope>
</reference>
<feature type="non-terminal residue" evidence="1">
    <location>
        <position position="1"/>
    </location>
</feature>
<organism evidence="1 2">
    <name type="scientific">Prorocentrum cordatum</name>
    <dbReference type="NCBI Taxonomy" id="2364126"/>
    <lineage>
        <taxon>Eukaryota</taxon>
        <taxon>Sar</taxon>
        <taxon>Alveolata</taxon>
        <taxon>Dinophyceae</taxon>
        <taxon>Prorocentrales</taxon>
        <taxon>Prorocentraceae</taxon>
        <taxon>Prorocentrum</taxon>
    </lineage>
</organism>